<sequence>MRGKTVKRISGAVAATLSMALLAACTAKEEPAGSASGSGKPGSDKKLEEYADEMKITAYQGTAYAGPSNGPTTEYAKYIKQKFKINVDGFVWPAGEDGQKKISLIAASGEMPDIIQYRNDSSALQIYQQMADAGMLLDIEPYLKNTPNITKYFTKTILDAYRNPTDGKLYVLPGFTVNPDLKDQLTIAVNDVLMIREDWLSKLNLQVPKTPDEFYEVLKAFKSLPPVNGKQVVPYVPLSEGGEINYHIGGMFGIHRYADARDDNEKRMIDAHEKPEYLQYLKFASKLFREGLIDPEAYKLKWQQPYNDMIPKGYVGVASMWPNDISGFNKGFEKSIPGAKYVPMPLPKAPGVTNSRIGHINTLGSSAIVISKKMSDPERLFKYMDWMNTNEGWATMVWGPPSKDNGAWYIAEDGKLIDNFELDQKKMAENPKWGADVLGAWAYGLSGILKYTHDLVLDQARQMNETRALAKKQYDSEIYMDTILDIYLNTPPGPIRKAKGVDLDKIFQETEARIIMKAKDDADVETMYNAMMEQAKKAGFIEILKEDYGRYTAVKEKYK</sequence>
<dbReference type="InterPro" id="IPR050490">
    <property type="entry name" value="Bact_solute-bd_prot1"/>
</dbReference>
<dbReference type="PANTHER" id="PTHR43649:SF12">
    <property type="entry name" value="DIACETYLCHITOBIOSE BINDING PROTEIN DASA"/>
    <property type="match status" value="1"/>
</dbReference>
<evidence type="ECO:0008006" key="4">
    <source>
        <dbReference type="Google" id="ProtNLM"/>
    </source>
</evidence>
<dbReference type="PANTHER" id="PTHR43649">
    <property type="entry name" value="ARABINOSE-BINDING PROTEIN-RELATED"/>
    <property type="match status" value="1"/>
</dbReference>
<feature type="signal peptide" evidence="1">
    <location>
        <begin position="1"/>
        <end position="23"/>
    </location>
</feature>
<dbReference type="EMBL" id="QMFB01000004">
    <property type="protein sequence ID" value="RAV21621.1"/>
    <property type="molecule type" value="Genomic_DNA"/>
</dbReference>
<name>A0A329MNU4_9BACL</name>
<keyword evidence="1" id="KW-0732">Signal</keyword>
<evidence type="ECO:0000256" key="1">
    <source>
        <dbReference type="SAM" id="SignalP"/>
    </source>
</evidence>
<dbReference type="Gene3D" id="3.40.190.10">
    <property type="entry name" value="Periplasmic binding protein-like II"/>
    <property type="match status" value="2"/>
</dbReference>
<dbReference type="PROSITE" id="PS51257">
    <property type="entry name" value="PROKAR_LIPOPROTEIN"/>
    <property type="match status" value="1"/>
</dbReference>
<comment type="caution">
    <text evidence="2">The sequence shown here is derived from an EMBL/GenBank/DDBJ whole genome shotgun (WGS) entry which is preliminary data.</text>
</comment>
<reference evidence="2 3" key="1">
    <citation type="journal article" date="2009" name="Int. J. Syst. Evol. Microbiol.">
        <title>Paenibacillus contaminans sp. nov., isolated from a contaminated laboratory plate.</title>
        <authorList>
            <person name="Chou J.H."/>
            <person name="Lee J.H."/>
            <person name="Lin M.C."/>
            <person name="Chang P.S."/>
            <person name="Arun A.B."/>
            <person name="Young C.C."/>
            <person name="Chen W.M."/>
        </authorList>
    </citation>
    <scope>NUCLEOTIDE SEQUENCE [LARGE SCALE GENOMIC DNA]</scope>
    <source>
        <strain evidence="2 3">CKOBP-6</strain>
    </source>
</reference>
<gene>
    <name evidence="2" type="ORF">DQG23_10205</name>
</gene>
<evidence type="ECO:0000313" key="2">
    <source>
        <dbReference type="EMBL" id="RAV21621.1"/>
    </source>
</evidence>
<dbReference type="Proteomes" id="UP000250369">
    <property type="component" value="Unassembled WGS sequence"/>
</dbReference>
<proteinExistence type="predicted"/>
<evidence type="ECO:0000313" key="3">
    <source>
        <dbReference type="Proteomes" id="UP000250369"/>
    </source>
</evidence>
<dbReference type="SUPFAM" id="SSF53850">
    <property type="entry name" value="Periplasmic binding protein-like II"/>
    <property type="match status" value="1"/>
</dbReference>
<accession>A0A329MNU4</accession>
<keyword evidence="3" id="KW-1185">Reference proteome</keyword>
<dbReference type="OrthoDB" id="2752887at2"/>
<feature type="chain" id="PRO_5039559909" description="ABC transporter substrate-binding protein" evidence="1">
    <location>
        <begin position="24"/>
        <end position="559"/>
    </location>
</feature>
<dbReference type="AlphaFoldDB" id="A0A329MNU4"/>
<dbReference type="RefSeq" id="WP_113030711.1">
    <property type="nucleotide sequence ID" value="NZ_QMFB01000004.1"/>
</dbReference>
<protein>
    <recommendedName>
        <fullName evidence="4">ABC transporter substrate-binding protein</fullName>
    </recommendedName>
</protein>
<organism evidence="2 3">
    <name type="scientific">Paenibacillus contaminans</name>
    <dbReference type="NCBI Taxonomy" id="450362"/>
    <lineage>
        <taxon>Bacteria</taxon>
        <taxon>Bacillati</taxon>
        <taxon>Bacillota</taxon>
        <taxon>Bacilli</taxon>
        <taxon>Bacillales</taxon>
        <taxon>Paenibacillaceae</taxon>
        <taxon>Paenibacillus</taxon>
    </lineage>
</organism>